<dbReference type="EMBL" id="DAAVIB010000022">
    <property type="protein sequence ID" value="HAF4889113.1"/>
    <property type="molecule type" value="Genomic_DNA"/>
</dbReference>
<name>A0A748AST5_SALER</name>
<accession>A0A748AST5</accession>
<reference evidence="1" key="2">
    <citation type="submission" date="2020-02" db="EMBL/GenBank/DDBJ databases">
        <authorList>
            <consortium name="NCBI Pathogen Detection Project"/>
        </authorList>
    </citation>
    <scope>NUCLEOTIDE SEQUENCE</scope>
    <source>
        <strain evidence="1">MA.CK_97/00002355</strain>
    </source>
</reference>
<proteinExistence type="predicted"/>
<gene>
    <name evidence="1" type="ORF">G8O03_004575</name>
</gene>
<dbReference type="AlphaFoldDB" id="A0A748AST5"/>
<organism evidence="1">
    <name type="scientific">Salmonella enterica</name>
    <name type="common">Salmonella choleraesuis</name>
    <dbReference type="NCBI Taxonomy" id="28901"/>
    <lineage>
        <taxon>Bacteria</taxon>
        <taxon>Pseudomonadati</taxon>
        <taxon>Pseudomonadota</taxon>
        <taxon>Gammaproteobacteria</taxon>
        <taxon>Enterobacterales</taxon>
        <taxon>Enterobacteriaceae</taxon>
        <taxon>Salmonella</taxon>
    </lineage>
</organism>
<protein>
    <submittedName>
        <fullName evidence="1">Uncharacterized protein</fullName>
    </submittedName>
</protein>
<evidence type="ECO:0000313" key="1">
    <source>
        <dbReference type="EMBL" id="HAF4889113.1"/>
    </source>
</evidence>
<comment type="caution">
    <text evidence="1">The sequence shown here is derived from an EMBL/GenBank/DDBJ whole genome shotgun (WGS) entry which is preliminary data.</text>
</comment>
<sequence>MHNENLVDNNIFLYSNQLENLCALLQGLWNTCGNTLSESQVSNMTFLISEIDRRVCSLGDFYRDAGIMMMSGKSDIYDILAQKQKLLGQRIIKAHNNRNNTSNKEVVVEFSQGQHK</sequence>
<reference evidence="1" key="1">
    <citation type="journal article" date="2018" name="Genome Biol.">
        <title>SKESA: strategic k-mer extension for scrupulous assemblies.</title>
        <authorList>
            <person name="Souvorov A."/>
            <person name="Agarwala R."/>
            <person name="Lipman D.J."/>
        </authorList>
    </citation>
    <scope>NUCLEOTIDE SEQUENCE</scope>
    <source>
        <strain evidence="1">MA.CK_97/00002355</strain>
    </source>
</reference>